<comment type="caution">
    <text evidence="2">The sequence shown here is derived from an EMBL/GenBank/DDBJ whole genome shotgun (WGS) entry which is preliminary data.</text>
</comment>
<keyword evidence="1" id="KW-0472">Membrane</keyword>
<evidence type="ECO:0000313" key="3">
    <source>
        <dbReference type="Proteomes" id="UP000823894"/>
    </source>
</evidence>
<feature type="transmembrane region" description="Helical" evidence="1">
    <location>
        <begin position="38"/>
        <end position="58"/>
    </location>
</feature>
<keyword evidence="1" id="KW-1133">Transmembrane helix</keyword>
<name>A0A9D2SYV7_9FIRM</name>
<gene>
    <name evidence="2" type="ORF">H9757_10315</name>
</gene>
<keyword evidence="1" id="KW-0812">Transmembrane</keyword>
<accession>A0A9D2SYV7</accession>
<dbReference type="Proteomes" id="UP000823894">
    <property type="component" value="Unassembled WGS sequence"/>
</dbReference>
<reference evidence="2" key="1">
    <citation type="journal article" date="2021" name="PeerJ">
        <title>Extensive microbial diversity within the chicken gut microbiome revealed by metagenomics and culture.</title>
        <authorList>
            <person name="Gilroy R."/>
            <person name="Ravi A."/>
            <person name="Getino M."/>
            <person name="Pursley I."/>
            <person name="Horton D.L."/>
            <person name="Alikhan N.F."/>
            <person name="Baker D."/>
            <person name="Gharbi K."/>
            <person name="Hall N."/>
            <person name="Watson M."/>
            <person name="Adriaenssens E.M."/>
            <person name="Foster-Nyarko E."/>
            <person name="Jarju S."/>
            <person name="Secka A."/>
            <person name="Antonio M."/>
            <person name="Oren A."/>
            <person name="Chaudhuri R.R."/>
            <person name="La Ragione R."/>
            <person name="Hildebrand F."/>
            <person name="Pallen M.J."/>
        </authorList>
    </citation>
    <scope>NUCLEOTIDE SEQUENCE</scope>
    <source>
        <strain evidence="2">ChiGjej1B1-1692</strain>
    </source>
</reference>
<feature type="transmembrane region" description="Helical" evidence="1">
    <location>
        <begin position="70"/>
        <end position="91"/>
    </location>
</feature>
<protein>
    <submittedName>
        <fullName evidence="2">Spore cortex biosynthesis protein YabQ</fullName>
    </submittedName>
</protein>
<dbReference type="AlphaFoldDB" id="A0A9D2SYV7"/>
<feature type="transmembrane region" description="Helical" evidence="1">
    <location>
        <begin position="12"/>
        <end position="31"/>
    </location>
</feature>
<reference evidence="2" key="2">
    <citation type="submission" date="2021-04" db="EMBL/GenBank/DDBJ databases">
        <authorList>
            <person name="Gilroy R."/>
        </authorList>
    </citation>
    <scope>NUCLEOTIDE SEQUENCE</scope>
    <source>
        <strain evidence="2">ChiGjej1B1-1692</strain>
    </source>
</reference>
<proteinExistence type="predicted"/>
<dbReference type="EMBL" id="DWWK01000163">
    <property type="protein sequence ID" value="HJC39434.1"/>
    <property type="molecule type" value="Genomic_DNA"/>
</dbReference>
<evidence type="ECO:0000313" key="2">
    <source>
        <dbReference type="EMBL" id="HJC39434.1"/>
    </source>
</evidence>
<evidence type="ECO:0000256" key="1">
    <source>
        <dbReference type="SAM" id="Phobius"/>
    </source>
</evidence>
<dbReference type="InterPro" id="IPR019074">
    <property type="entry name" value="YabQ"/>
</dbReference>
<sequence length="109" mass="12188">MLGIGTEAEIFLYAGLSGAVVFLAYGILVCIRKIVPHGNLAVGLEDLIFWLIVSGYLFRQMYETTYGSIRWFFALGVVCGALLTYFAGILAKKIFARAKKILEKFKKNR</sequence>
<dbReference type="NCBIfam" id="TIGR02893">
    <property type="entry name" value="spore_yabQ"/>
    <property type="match status" value="1"/>
</dbReference>
<organism evidence="2 3">
    <name type="scientific">Candidatus Mediterraneibacter faecigallinarum</name>
    <dbReference type="NCBI Taxonomy" id="2838669"/>
    <lineage>
        <taxon>Bacteria</taxon>
        <taxon>Bacillati</taxon>
        <taxon>Bacillota</taxon>
        <taxon>Clostridia</taxon>
        <taxon>Lachnospirales</taxon>
        <taxon>Lachnospiraceae</taxon>
        <taxon>Mediterraneibacter</taxon>
    </lineage>
</organism>
<dbReference type="Pfam" id="PF09578">
    <property type="entry name" value="Spore_YabQ"/>
    <property type="match status" value="1"/>
</dbReference>